<dbReference type="InterPro" id="IPR013783">
    <property type="entry name" value="Ig-like_fold"/>
</dbReference>
<protein>
    <submittedName>
        <fullName evidence="2">EF hand domain/PKD domain protein</fullName>
    </submittedName>
</protein>
<dbReference type="InterPro" id="IPR015919">
    <property type="entry name" value="Cadherin-like_sf"/>
</dbReference>
<dbReference type="PROSITE" id="PS00018">
    <property type="entry name" value="EF_HAND_1"/>
    <property type="match status" value="1"/>
</dbReference>
<dbReference type="GO" id="GO:0005509">
    <property type="term" value="F:calcium ion binding"/>
    <property type="evidence" value="ECO:0007669"/>
    <property type="project" value="InterPro"/>
</dbReference>
<feature type="domain" description="Cadherin" evidence="1">
    <location>
        <begin position="316"/>
        <end position="417"/>
    </location>
</feature>
<dbReference type="Gene3D" id="2.60.40.10">
    <property type="entry name" value="Immunoglobulins"/>
    <property type="match status" value="2"/>
</dbReference>
<reference evidence="2" key="1">
    <citation type="submission" date="2016-10" db="EMBL/GenBank/DDBJ databases">
        <authorList>
            <person name="de Groot N.N."/>
        </authorList>
    </citation>
    <scope>NUCLEOTIDE SEQUENCE</scope>
</reference>
<dbReference type="InterPro" id="IPR002126">
    <property type="entry name" value="Cadherin-like_dom"/>
</dbReference>
<dbReference type="InterPro" id="IPR022357">
    <property type="entry name" value="MIP_CS"/>
</dbReference>
<sequence>MLFPRLLATKTTLINLLIALVLISGTALANNTSLLANTTGINTQFNALNNSLTGTVFNNSNSYTQVCLDLNNSQSCELEEPSAQLDKQDQFVFNTISRYNQTDINLIAYNQDSTTLIQVFKQDGQFLSTPTANTTNTTSGNRASLMSPATANSINIYSHNNKQLTNAVLKLYKEGQDTGETLTIDNGVISGDGDVEFDSIKADADAYQDNMNMLDMYETLDRIGQDTNTVQNHAADTNNDGVINIIDMYAVLDSIDQDPQSFDLIDKDGQRVTNLNSLDNTQDNNLTLIANGDVNNSGSFKEDYTRDTDNPIDTNTPPTLDSIAGQSIDINSTIIITLSATDAQNHEIFYSVSSDNDDVAAWMYNANQISLTSYNEFAGDVNITITADDRQTDNNIATTTFTLSVEDKPETNTPPTLDSIADQSIDNNGTITISLSATDAQNHSITYSASADNYNVTANITNTNQLVLTSYNEFAGDVNITITADDGQTDNNTATTTFTLSVEAKAPVINLSPSVTSISSSYLTTNKSTTISIIATDPENDALTYSATSSDVNVATVSIQDNKLTFNSLAIGTATITVEVSDNINPAVSISFDVGVMAASTNPNSSTISIAGALANAGVELYELDLIRNQTKTTADIEANNEYNYLTYTTTNEQGEFDFGTLDYLDDNQYYLLKASGGSDLDANGDGTLDDEVSNQGSVYALLSGAQLKAGSIKVTPLSDITYHFTKSALHLMSNKETSNRLDYISKELIGIDLNEDTLIDQLDIIHLTTANQDQIDWLNWMIQAKVVIQSPWSNNSIIDTYHNNLTDEQLIRITQMFVNTLGVNYDHKYNSTQVRISVSSFLYGHITSSDNIINYNSDPGVDQSSNVDYAHYEKSDTETITLTATPVAGREVLEWEGCQSVSADLSTCTVALDGDKGVRASFGSSVVLVSGTHHVSLSAATINLPYAGTVQVSVAPGDTDLISQMDSVQSGSFISAVLKNLRFSKVTSVGKISQYVYEFGYEEDNVLNVIESGTLTTSGDISIQNTVDGASANLATLDLSGYNAVMTFTPAVPGIKLIQTSAANGSGFEILVDQSLVDAQNTSGNRAGLLDDLTAGGLAVKQWKEDSTFFEACKIVSEATDQLKSKISCAVTTADSANTDEDKKGFIGMGLQFAIDARINTDKWFSEPDYDVEAAITADIFAGAQVEYLKDTRNKLVAKILLGKIDIIKRLSTAGGPAAIIAAQAVAEVVELNAILYIGADGNITINGLDKIKSKALFDFKKIVSAESTVGMRRTNQGADAHIKKVEYTGFKKKAGGSDWAFKVGGHDVSAFKNSNGSILFDQFRVSLQSGLDLNLAKGLFKGKATIGPYIEAHHTPKPNTAIEKCNEVSSGILAKMEAEAAYGIWKLEPIAYTSPNPTRLQSLDFSIGPCDSVEFDRPFTDLSEYGGSYTDAQASYGGSAYDFTMHRSHPNSFFYQTNPIIQDNTITIKGESDNTLVELKIKKALITHRGYQGTEQYKDIVIASKWFYPSGQLMMDVNYQPCNVESFKSGSCELYTDHALHGPAKFYNSDGTLMSSGEFSGGNMTGEWQFGNKLKVTYGITESGYSSYIYEIYDADTLTITLNQGVLSAVGTTKRIDNYSEKRDPMPVSTIGDERKIVIHMGEKVTVYKYLYNTCDVECVVTSYYNHEISFVNGKRTEVKSFRDCTTGARDAIYNVCQEYESEEEVNVSVANVVFELLGKTDEWAELLYNNDGLY</sequence>
<dbReference type="InterPro" id="IPR018247">
    <property type="entry name" value="EF_Hand_1_Ca_BS"/>
</dbReference>
<name>A0A1W1DBR3_9ZZZZ</name>
<dbReference type="GO" id="GO:0007156">
    <property type="term" value="P:homophilic cell adhesion via plasma membrane adhesion molecules"/>
    <property type="evidence" value="ECO:0007669"/>
    <property type="project" value="InterPro"/>
</dbReference>
<accession>A0A1W1DBR3</accession>
<dbReference type="PROSITE" id="PS00221">
    <property type="entry name" value="MIP"/>
    <property type="match status" value="1"/>
</dbReference>
<organism evidence="2">
    <name type="scientific">hydrothermal vent metagenome</name>
    <dbReference type="NCBI Taxonomy" id="652676"/>
    <lineage>
        <taxon>unclassified sequences</taxon>
        <taxon>metagenomes</taxon>
        <taxon>ecological metagenomes</taxon>
    </lineage>
</organism>
<evidence type="ECO:0000313" key="2">
    <source>
        <dbReference type="EMBL" id="SFV78063.1"/>
    </source>
</evidence>
<dbReference type="SUPFAM" id="SSF49313">
    <property type="entry name" value="Cadherin-like"/>
    <property type="match status" value="1"/>
</dbReference>
<gene>
    <name evidence="2" type="ORF">MNB_SUP05-10-586</name>
</gene>
<evidence type="ECO:0000259" key="1">
    <source>
        <dbReference type="PROSITE" id="PS50268"/>
    </source>
</evidence>
<dbReference type="PROSITE" id="PS50268">
    <property type="entry name" value="CADHERIN_2"/>
    <property type="match status" value="1"/>
</dbReference>
<dbReference type="GO" id="GO:0016020">
    <property type="term" value="C:membrane"/>
    <property type="evidence" value="ECO:0007669"/>
    <property type="project" value="InterPro"/>
</dbReference>
<dbReference type="EMBL" id="FPHQ01000282">
    <property type="protein sequence ID" value="SFV78063.1"/>
    <property type="molecule type" value="Genomic_DNA"/>
</dbReference>
<proteinExistence type="predicted"/>